<keyword evidence="2" id="KW-0238">DNA-binding</keyword>
<proteinExistence type="predicted"/>
<gene>
    <name evidence="3" type="ORF">BBH88_17815</name>
</gene>
<keyword evidence="4" id="KW-1185">Reference proteome</keyword>
<evidence type="ECO:0000313" key="3">
    <source>
        <dbReference type="EMBL" id="ANU11978.1"/>
    </source>
</evidence>
<evidence type="ECO:0000313" key="4">
    <source>
        <dbReference type="Proteomes" id="UP000092661"/>
    </source>
</evidence>
<dbReference type="Gene3D" id="3.90.220.20">
    <property type="entry name" value="DNA methylase specificity domains"/>
    <property type="match status" value="1"/>
</dbReference>
<evidence type="ECO:0000256" key="2">
    <source>
        <dbReference type="ARBA" id="ARBA00023125"/>
    </source>
</evidence>
<dbReference type="Gene3D" id="1.10.287.1120">
    <property type="entry name" value="Bipartite methylase S protein"/>
    <property type="match status" value="1"/>
</dbReference>
<keyword evidence="1" id="KW-0680">Restriction system</keyword>
<evidence type="ECO:0000256" key="1">
    <source>
        <dbReference type="ARBA" id="ARBA00022747"/>
    </source>
</evidence>
<organism evidence="3 4">
    <name type="scientific">Planococcus antarcticus DSM 14505</name>
    <dbReference type="NCBI Taxonomy" id="1185653"/>
    <lineage>
        <taxon>Bacteria</taxon>
        <taxon>Bacillati</taxon>
        <taxon>Bacillota</taxon>
        <taxon>Bacilli</taxon>
        <taxon>Bacillales</taxon>
        <taxon>Caryophanaceae</taxon>
        <taxon>Planococcus</taxon>
    </lineage>
</organism>
<reference evidence="3" key="1">
    <citation type="submission" date="2016-10" db="EMBL/GenBank/DDBJ databases">
        <authorList>
            <person name="See-Too W.S."/>
        </authorList>
    </citation>
    <scope>NUCLEOTIDE SEQUENCE</scope>
    <source>
        <strain evidence="3">DSM 14505</strain>
    </source>
</reference>
<dbReference type="InterPro" id="IPR044946">
    <property type="entry name" value="Restrct_endonuc_typeI_TRD_sf"/>
</dbReference>
<dbReference type="Proteomes" id="UP000092661">
    <property type="component" value="Chromosome"/>
</dbReference>
<accession>A0ABN4RIY4</accession>
<dbReference type="EMBL" id="CP016534">
    <property type="protein sequence ID" value="ANU11978.1"/>
    <property type="molecule type" value="Genomic_DNA"/>
</dbReference>
<protein>
    <recommendedName>
        <fullName evidence="5">Type I restriction modification DNA specificity domain-containing protein</fullName>
    </recommendedName>
</protein>
<sequence length="59" mass="6815">MPRADWNSVSELSFKIPTIKKQGKIVGYLKALENKIVKEKEKLMALEEQKKGFMQGMFV</sequence>
<dbReference type="SUPFAM" id="SSF116734">
    <property type="entry name" value="DNA methylase specificity domain"/>
    <property type="match status" value="1"/>
</dbReference>
<evidence type="ECO:0008006" key="5">
    <source>
        <dbReference type="Google" id="ProtNLM"/>
    </source>
</evidence>
<name>A0ABN4RIY4_9BACL</name>